<sequence>MKISIKALLIIVSGLFVFSSCAQGQDTTKDVDIVKNAFPEKQAELRETLDGIFKSIQDGDADKLISYHAYGPKFTEFRDGAPRFGSEGNEAYERGLVAAVSGFDYDLEDLKINVFDKVAVVTFHSNFRPHMGDQIGQINGQVTLIFVETDLGWKITHEHFSDLKV</sequence>
<dbReference type="InterPro" id="IPR037401">
    <property type="entry name" value="SnoaL-like"/>
</dbReference>
<dbReference type="SUPFAM" id="SSF54427">
    <property type="entry name" value="NTF2-like"/>
    <property type="match status" value="1"/>
</dbReference>
<proteinExistence type="predicted"/>
<dbReference type="OrthoDB" id="1177502at2"/>
<evidence type="ECO:0000259" key="2">
    <source>
        <dbReference type="Pfam" id="PF13474"/>
    </source>
</evidence>
<dbReference type="RefSeq" id="WP_111370038.1">
    <property type="nucleotide sequence ID" value="NZ_CP029480.1"/>
</dbReference>
<name>A0A2Z4G6Z4_9BACT</name>
<evidence type="ECO:0000313" key="4">
    <source>
        <dbReference type="Proteomes" id="UP000249873"/>
    </source>
</evidence>
<keyword evidence="1" id="KW-0732">Signal</keyword>
<feature type="domain" description="SnoaL-like" evidence="2">
    <location>
        <begin position="46"/>
        <end position="161"/>
    </location>
</feature>
<accession>A0A2Z4G6Z4</accession>
<feature type="chain" id="PRO_5016358142" description="SnoaL-like domain-containing protein" evidence="1">
    <location>
        <begin position="25"/>
        <end position="165"/>
    </location>
</feature>
<feature type="signal peptide" evidence="1">
    <location>
        <begin position="1"/>
        <end position="24"/>
    </location>
</feature>
<dbReference type="AlphaFoldDB" id="A0A2Z4G6Z4"/>
<dbReference type="Pfam" id="PF13474">
    <property type="entry name" value="SnoaL_3"/>
    <property type="match status" value="1"/>
</dbReference>
<dbReference type="Gene3D" id="3.10.450.50">
    <property type="match status" value="1"/>
</dbReference>
<dbReference type="InterPro" id="IPR032710">
    <property type="entry name" value="NTF2-like_dom_sf"/>
</dbReference>
<gene>
    <name evidence="3" type="ORF">DJ013_01590</name>
</gene>
<evidence type="ECO:0000256" key="1">
    <source>
        <dbReference type="SAM" id="SignalP"/>
    </source>
</evidence>
<dbReference type="Proteomes" id="UP000249873">
    <property type="component" value="Chromosome"/>
</dbReference>
<protein>
    <recommendedName>
        <fullName evidence="2">SnoaL-like domain-containing protein</fullName>
    </recommendedName>
</protein>
<dbReference type="KEGG" id="als:DJ013_01590"/>
<organism evidence="3 4">
    <name type="scientific">Arcticibacterium luteifluviistationis</name>
    <dbReference type="NCBI Taxonomy" id="1784714"/>
    <lineage>
        <taxon>Bacteria</taxon>
        <taxon>Pseudomonadati</taxon>
        <taxon>Bacteroidota</taxon>
        <taxon>Cytophagia</taxon>
        <taxon>Cytophagales</taxon>
        <taxon>Leadbetterellaceae</taxon>
        <taxon>Arcticibacterium</taxon>
    </lineage>
</organism>
<keyword evidence="4" id="KW-1185">Reference proteome</keyword>
<dbReference type="PROSITE" id="PS51257">
    <property type="entry name" value="PROKAR_LIPOPROTEIN"/>
    <property type="match status" value="1"/>
</dbReference>
<reference evidence="3 4" key="1">
    <citation type="submission" date="2018-05" db="EMBL/GenBank/DDBJ databases">
        <title>Complete genome sequence of Arcticibacterium luteifluviistationis SM1504T, a cytophagaceae bacterium isolated from Arctic surface seawater.</title>
        <authorList>
            <person name="Li Y."/>
            <person name="Qin Q.-L."/>
        </authorList>
    </citation>
    <scope>NUCLEOTIDE SEQUENCE [LARGE SCALE GENOMIC DNA]</scope>
    <source>
        <strain evidence="3 4">SM1504</strain>
    </source>
</reference>
<evidence type="ECO:0000313" key="3">
    <source>
        <dbReference type="EMBL" id="AWV96936.1"/>
    </source>
</evidence>
<dbReference type="EMBL" id="CP029480">
    <property type="protein sequence ID" value="AWV96936.1"/>
    <property type="molecule type" value="Genomic_DNA"/>
</dbReference>